<reference evidence="1" key="1">
    <citation type="submission" date="2020-08" db="EMBL/GenBank/DDBJ databases">
        <title>Novel species isolated from subtropical streams in China.</title>
        <authorList>
            <person name="Lu H."/>
        </authorList>
    </citation>
    <scope>NUCLEOTIDE SEQUENCE</scope>
    <source>
        <strain evidence="1">LX22W</strain>
    </source>
</reference>
<sequence length="96" mass="10468">MPPFVTPDAQFNLSDEALPEGMESTNEVMALKGVWISAAEAQKLISGLLEHVQKNQTRFGLFSNDHDAVVEELAQALSFAKSAKSPLAKFNFSVVM</sequence>
<gene>
    <name evidence="1" type="ORF">H8K36_10835</name>
</gene>
<evidence type="ECO:0000313" key="2">
    <source>
        <dbReference type="Proteomes" id="UP000627446"/>
    </source>
</evidence>
<dbReference type="RefSeq" id="WP_186916469.1">
    <property type="nucleotide sequence ID" value="NZ_JACOFZ010000003.1"/>
</dbReference>
<comment type="caution">
    <text evidence="1">The sequence shown here is derived from an EMBL/GenBank/DDBJ whole genome shotgun (WGS) entry which is preliminary data.</text>
</comment>
<dbReference type="EMBL" id="JACOFZ010000003">
    <property type="protein sequence ID" value="MBC3881872.1"/>
    <property type="molecule type" value="Genomic_DNA"/>
</dbReference>
<evidence type="ECO:0000313" key="1">
    <source>
        <dbReference type="EMBL" id="MBC3881872.1"/>
    </source>
</evidence>
<name>A0A923HSS4_9BURK</name>
<accession>A0A923HSS4</accession>
<keyword evidence="2" id="KW-1185">Reference proteome</keyword>
<proteinExistence type="predicted"/>
<dbReference type="Proteomes" id="UP000627446">
    <property type="component" value="Unassembled WGS sequence"/>
</dbReference>
<dbReference type="AlphaFoldDB" id="A0A923HSS4"/>
<organism evidence="1 2">
    <name type="scientific">Undibacterium nitidum</name>
    <dbReference type="NCBI Taxonomy" id="2762298"/>
    <lineage>
        <taxon>Bacteria</taxon>
        <taxon>Pseudomonadati</taxon>
        <taxon>Pseudomonadota</taxon>
        <taxon>Betaproteobacteria</taxon>
        <taxon>Burkholderiales</taxon>
        <taxon>Oxalobacteraceae</taxon>
        <taxon>Undibacterium</taxon>
    </lineage>
</organism>
<protein>
    <submittedName>
        <fullName evidence="1">Uncharacterized protein</fullName>
    </submittedName>
</protein>